<protein>
    <submittedName>
        <fullName evidence="2">Uncharacterized protein</fullName>
    </submittedName>
</protein>
<name>A0A953SFD4_9BACT</name>
<feature type="compositionally biased region" description="Basic and acidic residues" evidence="1">
    <location>
        <begin position="106"/>
        <end position="115"/>
    </location>
</feature>
<dbReference type="Proteomes" id="UP000705867">
    <property type="component" value="Unassembled WGS sequence"/>
</dbReference>
<reference evidence="2" key="2">
    <citation type="submission" date="2021-08" db="EMBL/GenBank/DDBJ databases">
        <authorList>
            <person name="Dalcin Martins P."/>
        </authorList>
    </citation>
    <scope>NUCLEOTIDE SEQUENCE</scope>
    <source>
        <strain evidence="2">MAG_39</strain>
    </source>
</reference>
<accession>A0A953SFD4</accession>
<sequence>MQQKRATLELVRWLAQAEGKLVLSCPDCLRPFLQRLEGQTKCFACAPEQADGRIGTKTICLVCGKELALTSPYKKYHKECKRAGERRRRRIQKERRMRFMELERIPDHMADEYRPEPISGEDEEETCQQ</sequence>
<dbReference type="EMBL" id="JAIOIV010000151">
    <property type="protein sequence ID" value="MBZ0158427.1"/>
    <property type="molecule type" value="Genomic_DNA"/>
</dbReference>
<feature type="compositionally biased region" description="Acidic residues" evidence="1">
    <location>
        <begin position="119"/>
        <end position="129"/>
    </location>
</feature>
<gene>
    <name evidence="2" type="ORF">K8I29_19690</name>
</gene>
<evidence type="ECO:0000313" key="3">
    <source>
        <dbReference type="Proteomes" id="UP000705867"/>
    </source>
</evidence>
<evidence type="ECO:0000256" key="1">
    <source>
        <dbReference type="SAM" id="MobiDB-lite"/>
    </source>
</evidence>
<proteinExistence type="predicted"/>
<comment type="caution">
    <text evidence="2">The sequence shown here is derived from an EMBL/GenBank/DDBJ whole genome shotgun (WGS) entry which is preliminary data.</text>
</comment>
<organism evidence="2 3">
    <name type="scientific">Candidatus Nitrobium versatile</name>
    <dbReference type="NCBI Taxonomy" id="2884831"/>
    <lineage>
        <taxon>Bacteria</taxon>
        <taxon>Pseudomonadati</taxon>
        <taxon>Nitrospirota</taxon>
        <taxon>Nitrospiria</taxon>
        <taxon>Nitrospirales</taxon>
        <taxon>Nitrospiraceae</taxon>
        <taxon>Candidatus Nitrobium</taxon>
    </lineage>
</organism>
<evidence type="ECO:0000313" key="2">
    <source>
        <dbReference type="EMBL" id="MBZ0158427.1"/>
    </source>
</evidence>
<reference evidence="2" key="1">
    <citation type="journal article" date="2021" name="bioRxiv">
        <title>Unraveling nitrogen, sulfur and carbon metabolic pathways and microbial community transcriptional responses to substrate deprivation and toxicity stresses in a bioreactor mimicking anoxic brackish coastal sediment conditions.</title>
        <authorList>
            <person name="Martins P.D."/>
            <person name="Echeveste M.J."/>
            <person name="Arshad A."/>
            <person name="Kurth J."/>
            <person name="Ouboter H."/>
            <person name="Jetten M.S.M."/>
            <person name="Welte C.U."/>
        </authorList>
    </citation>
    <scope>NUCLEOTIDE SEQUENCE</scope>
    <source>
        <strain evidence="2">MAG_39</strain>
    </source>
</reference>
<dbReference type="AlphaFoldDB" id="A0A953SFD4"/>
<feature type="region of interest" description="Disordered" evidence="1">
    <location>
        <begin position="106"/>
        <end position="129"/>
    </location>
</feature>